<protein>
    <submittedName>
        <fullName evidence="1">DUF6517 family protein</fullName>
    </submittedName>
</protein>
<keyword evidence="2" id="KW-1185">Reference proteome</keyword>
<organism evidence="1 2">
    <name type="scientific">Halohasta litorea</name>
    <dbReference type="NCBI Taxonomy" id="869891"/>
    <lineage>
        <taxon>Archaea</taxon>
        <taxon>Methanobacteriati</taxon>
        <taxon>Methanobacteriota</taxon>
        <taxon>Stenosarchaea group</taxon>
        <taxon>Halobacteria</taxon>
        <taxon>Halobacteriales</taxon>
        <taxon>Haloferacaceae</taxon>
        <taxon>Halohasta</taxon>
    </lineage>
</organism>
<dbReference type="RefSeq" id="WP_256395969.1">
    <property type="nucleotide sequence ID" value="NZ_JANHDJ010000003.1"/>
</dbReference>
<accession>A0ABD6D8F8</accession>
<dbReference type="Pfam" id="PF20127">
    <property type="entry name" value="DUF6517"/>
    <property type="match status" value="1"/>
</dbReference>
<name>A0ABD6D8F8_9EURY</name>
<gene>
    <name evidence="1" type="ORF">ACFSBW_11870</name>
</gene>
<dbReference type="InterPro" id="IPR045396">
    <property type="entry name" value="DUF6517"/>
</dbReference>
<evidence type="ECO:0000313" key="2">
    <source>
        <dbReference type="Proteomes" id="UP001597052"/>
    </source>
</evidence>
<dbReference type="Proteomes" id="UP001597052">
    <property type="component" value="Unassembled WGS sequence"/>
</dbReference>
<sequence>MYTRRRAVAMGVIGISALSGCSGAAELARGDGPLEREAARAAVSESAIAGTEYELKEATDEVIEQEISAGGQERTIIATNKLNRYAKAIDISEEGSLFGVISSPGFEFAGRTLNPVASQSNRELLELARQQFSNLTIGGSVEETERTVLGTETTVSKFEATATFGPEEYDIYIHVGSVTNEGDVIIGLGGYPQDFDDTENDTIAGFFGEIEHPV</sequence>
<dbReference type="PROSITE" id="PS51257">
    <property type="entry name" value="PROKAR_LIPOPROTEIN"/>
    <property type="match status" value="1"/>
</dbReference>
<dbReference type="EMBL" id="JBHUDM010000003">
    <property type="protein sequence ID" value="MFD1642570.1"/>
    <property type="molecule type" value="Genomic_DNA"/>
</dbReference>
<reference evidence="1 2" key="1">
    <citation type="journal article" date="2019" name="Int. J. Syst. Evol. Microbiol.">
        <title>The Global Catalogue of Microorganisms (GCM) 10K type strain sequencing project: providing services to taxonomists for standard genome sequencing and annotation.</title>
        <authorList>
            <consortium name="The Broad Institute Genomics Platform"/>
            <consortium name="The Broad Institute Genome Sequencing Center for Infectious Disease"/>
            <person name="Wu L."/>
            <person name="Ma J."/>
        </authorList>
    </citation>
    <scope>NUCLEOTIDE SEQUENCE [LARGE SCALE GENOMIC DNA]</scope>
    <source>
        <strain evidence="1 2">CGMCC 1.10593</strain>
    </source>
</reference>
<proteinExistence type="predicted"/>
<comment type="caution">
    <text evidence="1">The sequence shown here is derived from an EMBL/GenBank/DDBJ whole genome shotgun (WGS) entry which is preliminary data.</text>
</comment>
<dbReference type="AlphaFoldDB" id="A0ABD6D8F8"/>
<evidence type="ECO:0000313" key="1">
    <source>
        <dbReference type="EMBL" id="MFD1642570.1"/>
    </source>
</evidence>